<dbReference type="InterPro" id="IPR050623">
    <property type="entry name" value="Glucan_succinyl_AcylTrfase"/>
</dbReference>
<sequence length="386" mass="45619">MNQPTTRLAYIDWLRVLAILGVLLYHSARPFIPDDPWHINNHDKSNLLDEFNFFLSRFRMPLLFFLSGAVTWYMVKKRTTGSFILLRLKRLFLPLVASMLLIIPPQVYMERKHQGYTGSFLDFYSQLFSSGPYPEGNISWHHLWFIAYLFLYDILFAPFFTWCKSSSADGFKRFLLRLSKGKRIYLLMVPSVLIYTAGILQYPETNALIDDPVYFIYWLLFVLAGFVCLVEPTLLDSLECNRRLSLSLAFLLLVLINSLRWNDFNWFDGSHDTNSWFTWLYLARQPVHTWLWVFALVGYGKKYLNRSHAFLPYINQLIYPFYILHQTIIVILAYYVVQTPDTVFFKWVFLTMTTLFLCLFIFHLFIRPFPAIGILFGMKSDSKKQS</sequence>
<dbReference type="EMBL" id="JAKEVY010000002">
    <property type="protein sequence ID" value="MCF1714959.1"/>
    <property type="molecule type" value="Genomic_DNA"/>
</dbReference>
<feature type="transmembrane region" description="Helical" evidence="1">
    <location>
        <begin position="12"/>
        <end position="28"/>
    </location>
</feature>
<evidence type="ECO:0000313" key="4">
    <source>
        <dbReference type="Proteomes" id="UP001200145"/>
    </source>
</evidence>
<feature type="transmembrane region" description="Helical" evidence="1">
    <location>
        <begin position="58"/>
        <end position="75"/>
    </location>
</feature>
<name>A0ABS9BGY8_9BACT</name>
<feature type="transmembrane region" description="Helical" evidence="1">
    <location>
        <begin position="214"/>
        <end position="232"/>
    </location>
</feature>
<feature type="transmembrane region" description="Helical" evidence="1">
    <location>
        <begin position="317"/>
        <end position="337"/>
    </location>
</feature>
<evidence type="ECO:0000256" key="1">
    <source>
        <dbReference type="SAM" id="Phobius"/>
    </source>
</evidence>
<reference evidence="3 4" key="1">
    <citation type="submission" date="2022-01" db="EMBL/GenBank/DDBJ databases">
        <title>Flavihumibacter sp. nov., isolated from sediment of a river.</title>
        <authorList>
            <person name="Liu H."/>
        </authorList>
    </citation>
    <scope>NUCLEOTIDE SEQUENCE [LARGE SCALE GENOMIC DNA]</scope>
    <source>
        <strain evidence="3 4">RY-1</strain>
    </source>
</reference>
<keyword evidence="1" id="KW-1133">Transmembrane helix</keyword>
<feature type="transmembrane region" description="Helical" evidence="1">
    <location>
        <begin position="244"/>
        <end position="261"/>
    </location>
</feature>
<dbReference type="InterPro" id="IPR002656">
    <property type="entry name" value="Acyl_transf_3_dom"/>
</dbReference>
<accession>A0ABS9BGY8</accession>
<proteinExistence type="predicted"/>
<protein>
    <submittedName>
        <fullName evidence="3">Acyltransferase family protein</fullName>
    </submittedName>
</protein>
<feature type="transmembrane region" description="Helical" evidence="1">
    <location>
        <begin position="343"/>
        <end position="366"/>
    </location>
</feature>
<keyword evidence="3" id="KW-0012">Acyltransferase</keyword>
<dbReference type="Pfam" id="PF01757">
    <property type="entry name" value="Acyl_transf_3"/>
    <property type="match status" value="1"/>
</dbReference>
<feature type="transmembrane region" description="Helical" evidence="1">
    <location>
        <begin position="91"/>
        <end position="109"/>
    </location>
</feature>
<dbReference type="GO" id="GO:0016746">
    <property type="term" value="F:acyltransferase activity"/>
    <property type="evidence" value="ECO:0007669"/>
    <property type="project" value="UniProtKB-KW"/>
</dbReference>
<comment type="caution">
    <text evidence="3">The sequence shown here is derived from an EMBL/GenBank/DDBJ whole genome shotgun (WGS) entry which is preliminary data.</text>
</comment>
<organism evidence="3 4">
    <name type="scientific">Flavihumibacter fluminis</name>
    <dbReference type="NCBI Taxonomy" id="2909236"/>
    <lineage>
        <taxon>Bacteria</taxon>
        <taxon>Pseudomonadati</taxon>
        <taxon>Bacteroidota</taxon>
        <taxon>Chitinophagia</taxon>
        <taxon>Chitinophagales</taxon>
        <taxon>Chitinophagaceae</taxon>
        <taxon>Flavihumibacter</taxon>
    </lineage>
</organism>
<dbReference type="RefSeq" id="WP_234865910.1">
    <property type="nucleotide sequence ID" value="NZ_JAKEVY010000002.1"/>
</dbReference>
<feature type="transmembrane region" description="Helical" evidence="1">
    <location>
        <begin position="276"/>
        <end position="297"/>
    </location>
</feature>
<dbReference type="Proteomes" id="UP001200145">
    <property type="component" value="Unassembled WGS sequence"/>
</dbReference>
<feature type="domain" description="Acyltransferase 3" evidence="2">
    <location>
        <begin position="9"/>
        <end position="362"/>
    </location>
</feature>
<feature type="transmembrane region" description="Helical" evidence="1">
    <location>
        <begin position="143"/>
        <end position="163"/>
    </location>
</feature>
<keyword evidence="4" id="KW-1185">Reference proteome</keyword>
<keyword evidence="1" id="KW-0472">Membrane</keyword>
<keyword evidence="1" id="KW-0812">Transmembrane</keyword>
<keyword evidence="3" id="KW-0808">Transferase</keyword>
<feature type="transmembrane region" description="Helical" evidence="1">
    <location>
        <begin position="184"/>
        <end position="202"/>
    </location>
</feature>
<evidence type="ECO:0000313" key="3">
    <source>
        <dbReference type="EMBL" id="MCF1714959.1"/>
    </source>
</evidence>
<gene>
    <name evidence="3" type="ORF">L0U88_10005</name>
</gene>
<dbReference type="PANTHER" id="PTHR36927:SF3">
    <property type="entry name" value="GLUCANS BIOSYNTHESIS PROTEIN C"/>
    <property type="match status" value="1"/>
</dbReference>
<evidence type="ECO:0000259" key="2">
    <source>
        <dbReference type="Pfam" id="PF01757"/>
    </source>
</evidence>
<dbReference type="PANTHER" id="PTHR36927">
    <property type="entry name" value="BLR4337 PROTEIN"/>
    <property type="match status" value="1"/>
</dbReference>